<organism evidence="3">
    <name type="scientific">Eucalyptus grandis</name>
    <name type="common">Flooded gum</name>
    <dbReference type="NCBI Taxonomy" id="71139"/>
    <lineage>
        <taxon>Eukaryota</taxon>
        <taxon>Viridiplantae</taxon>
        <taxon>Streptophyta</taxon>
        <taxon>Embryophyta</taxon>
        <taxon>Tracheophyta</taxon>
        <taxon>Spermatophyta</taxon>
        <taxon>Magnoliopsida</taxon>
        <taxon>eudicotyledons</taxon>
        <taxon>Gunneridae</taxon>
        <taxon>Pentapetalae</taxon>
        <taxon>rosids</taxon>
        <taxon>malvids</taxon>
        <taxon>Myrtales</taxon>
        <taxon>Myrtaceae</taxon>
        <taxon>Myrtoideae</taxon>
        <taxon>Eucalypteae</taxon>
        <taxon>Eucalyptus</taxon>
    </lineage>
</organism>
<dbReference type="Gramene" id="KCW79146">
    <property type="protein sequence ID" value="KCW79146"/>
    <property type="gene ID" value="EUGRSUZ_C00592"/>
</dbReference>
<proteinExistence type="predicted"/>
<dbReference type="EMBL" id="KK198755">
    <property type="protein sequence ID" value="KCW79146.1"/>
    <property type="molecule type" value="Genomic_DNA"/>
</dbReference>
<dbReference type="STRING" id="71139.A0A059CLU0"/>
<keyword evidence="2" id="KW-0040">ANK repeat</keyword>
<dbReference type="Gene3D" id="1.25.40.20">
    <property type="entry name" value="Ankyrin repeat-containing domain"/>
    <property type="match status" value="1"/>
</dbReference>
<keyword evidence="1" id="KW-0677">Repeat</keyword>
<dbReference type="Pfam" id="PF00023">
    <property type="entry name" value="Ank"/>
    <property type="match status" value="1"/>
</dbReference>
<reference evidence="3" key="1">
    <citation type="submission" date="2013-07" db="EMBL/GenBank/DDBJ databases">
        <title>The genome of Eucalyptus grandis.</title>
        <authorList>
            <person name="Schmutz J."/>
            <person name="Hayes R."/>
            <person name="Myburg A."/>
            <person name="Tuskan G."/>
            <person name="Grattapaglia D."/>
            <person name="Rokhsar D.S."/>
        </authorList>
    </citation>
    <scope>NUCLEOTIDE SEQUENCE</scope>
    <source>
        <tissue evidence="3">Leaf extractions</tissue>
    </source>
</reference>
<dbReference type="InterPro" id="IPR036770">
    <property type="entry name" value="Ankyrin_rpt-contain_sf"/>
</dbReference>
<dbReference type="SMART" id="SM00248">
    <property type="entry name" value="ANK"/>
    <property type="match status" value="3"/>
</dbReference>
<dbReference type="PANTHER" id="PTHR24186:SF37">
    <property type="entry name" value="PGG DOMAIN-CONTAINING PROTEIN"/>
    <property type="match status" value="1"/>
</dbReference>
<dbReference type="InterPro" id="IPR002110">
    <property type="entry name" value="Ankyrin_rpt"/>
</dbReference>
<name>A0A059CLU0_EUCGR</name>
<dbReference type="AlphaFoldDB" id="A0A059CLU0"/>
<dbReference type="SUPFAM" id="SSF48403">
    <property type="entry name" value="Ankyrin repeat"/>
    <property type="match status" value="1"/>
</dbReference>
<accession>A0A059CLU0</accession>
<evidence type="ECO:0000313" key="3">
    <source>
        <dbReference type="EMBL" id="KCW79146.1"/>
    </source>
</evidence>
<dbReference type="Pfam" id="PF12796">
    <property type="entry name" value="Ank_2"/>
    <property type="match status" value="1"/>
</dbReference>
<gene>
    <name evidence="3" type="ORF">EUGRSUZ_C00592</name>
</gene>
<dbReference type="InParanoid" id="A0A059CLU0"/>
<dbReference type="PANTHER" id="PTHR24186">
    <property type="entry name" value="PROTEIN PHOSPHATASE 1 REGULATORY SUBUNIT"/>
    <property type="match status" value="1"/>
</dbReference>
<evidence type="ECO:0000256" key="2">
    <source>
        <dbReference type="ARBA" id="ARBA00023043"/>
    </source>
</evidence>
<evidence type="ECO:0000256" key="1">
    <source>
        <dbReference type="ARBA" id="ARBA00022737"/>
    </source>
</evidence>
<sequence length="139" mass="15480">MESELYEAAVKGNVRSLLELLKKDQLLLDRVMIGNHTETPLQIAAMLLHLDFVKEILAQKAEMASVQDSQGLTLLHLAAAKGYLNTVKSLVRAYSYICFFCDKYKRNSFHVAAMKGHMNVLENLVGARPNAAHSVIEHG</sequence>
<protein>
    <submittedName>
        <fullName evidence="3">Uncharacterized protein</fullName>
    </submittedName>
</protein>